<protein>
    <submittedName>
        <fullName evidence="1">Uncharacterized protein</fullName>
    </submittedName>
</protein>
<name>A0A5K1VBR6_ENTHI</name>
<sequence length="262" mass="29934">MSKSSEGSKEPAEKKISSRKSVIERKSLSILNENRRAVGYLSLLNSMGYTIILKRPKKVKVKSLLPFLHIQKILAPNGEIIFSFEDVKSIAYKLKVGDGKTDQERRITQYIKNVEVNQMIETIIHSNLVFNCEEGTVKPCSINSEIPSQRRLESCVIFDGTDYRFLGFKEEQTVLYLDSLHKKLFEQASSNDFDVLPYTLTLKPTMQLMKTVISQTTSNKDLEKISRTIDQSLQNPSHSNWSSLYKEPTEFIDPNLSETTDN</sequence>
<dbReference type="VEuPathDB" id="AmoebaDB:EHI_067980"/>
<comment type="caution">
    <text evidence="1">The sequence shown here is derived from an EMBL/GenBank/DDBJ whole genome shotgun (WGS) entry which is preliminary data.</text>
</comment>
<dbReference type="Proteomes" id="UP000078387">
    <property type="component" value="Unassembled WGS sequence"/>
</dbReference>
<evidence type="ECO:0000313" key="2">
    <source>
        <dbReference type="Proteomes" id="UP000078387"/>
    </source>
</evidence>
<accession>A0A5K1VBR6</accession>
<dbReference type="VEuPathDB" id="AmoebaDB:EHI7A_013280"/>
<dbReference type="VEuPathDB" id="AmoebaDB:KM1_016750"/>
<reference evidence="1 2" key="1">
    <citation type="submission" date="2016-05" db="EMBL/GenBank/DDBJ databases">
        <title>First whole genome sequencing of Entamoeba histolytica HM1:IMSS-clone-6.</title>
        <authorList>
            <person name="Mukherjee Avik.K."/>
            <person name="Izumyama S."/>
            <person name="Nakada-Tsukui K."/>
            <person name="Nozaki T."/>
        </authorList>
    </citation>
    <scope>NUCLEOTIDE SEQUENCE [LARGE SCALE GENOMIC DNA]</scope>
    <source>
        <strain evidence="1 2">HM1:IMSS clone 6</strain>
    </source>
</reference>
<dbReference type="VEuPathDB" id="AmoebaDB:EHI8A_010410"/>
<evidence type="ECO:0000313" key="1">
    <source>
        <dbReference type="EMBL" id="GAT92056.1"/>
    </source>
</evidence>
<organism evidence="1 2">
    <name type="scientific">Entamoeba histolytica</name>
    <dbReference type="NCBI Taxonomy" id="5759"/>
    <lineage>
        <taxon>Eukaryota</taxon>
        <taxon>Amoebozoa</taxon>
        <taxon>Evosea</taxon>
        <taxon>Archamoebae</taxon>
        <taxon>Mastigamoebida</taxon>
        <taxon>Entamoebidae</taxon>
        <taxon>Entamoeba</taxon>
    </lineage>
</organism>
<dbReference type="OMA" id="TCEAIDI"/>
<proteinExistence type="predicted"/>
<dbReference type="EMBL" id="BDEQ01000001">
    <property type="protein sequence ID" value="GAT92056.1"/>
    <property type="molecule type" value="Genomic_DNA"/>
</dbReference>
<dbReference type="AlphaFoldDB" id="A0A5K1VBR6"/>
<gene>
    <name evidence="1" type="ORF">CL6EHI_067980</name>
</gene>
<dbReference type="VEuPathDB" id="AmoebaDB:EHI5A_003870"/>